<name>A0ACB9GN49_9ASTR</name>
<protein>
    <submittedName>
        <fullName evidence="1">Uncharacterized protein</fullName>
    </submittedName>
</protein>
<keyword evidence="2" id="KW-1185">Reference proteome</keyword>
<organism evidence="1 2">
    <name type="scientific">Smallanthus sonchifolius</name>
    <dbReference type="NCBI Taxonomy" id="185202"/>
    <lineage>
        <taxon>Eukaryota</taxon>
        <taxon>Viridiplantae</taxon>
        <taxon>Streptophyta</taxon>
        <taxon>Embryophyta</taxon>
        <taxon>Tracheophyta</taxon>
        <taxon>Spermatophyta</taxon>
        <taxon>Magnoliopsida</taxon>
        <taxon>eudicotyledons</taxon>
        <taxon>Gunneridae</taxon>
        <taxon>Pentapetalae</taxon>
        <taxon>asterids</taxon>
        <taxon>campanulids</taxon>
        <taxon>Asterales</taxon>
        <taxon>Asteraceae</taxon>
        <taxon>Asteroideae</taxon>
        <taxon>Heliantheae alliance</taxon>
        <taxon>Millerieae</taxon>
        <taxon>Smallanthus</taxon>
    </lineage>
</organism>
<dbReference type="EMBL" id="CM042031">
    <property type="protein sequence ID" value="KAI3784436.1"/>
    <property type="molecule type" value="Genomic_DNA"/>
</dbReference>
<evidence type="ECO:0000313" key="2">
    <source>
        <dbReference type="Proteomes" id="UP001056120"/>
    </source>
</evidence>
<sequence length="90" mass="9535">MGRVLSKGLSARVVAGYVDEVLDRDFFIGGGSDARSLRPVFLIQSALMSNIDLAAGVLVTDGLPSCTNNTIAWAHSHDEDHYGPGFEAQG</sequence>
<reference evidence="2" key="1">
    <citation type="journal article" date="2022" name="Mol. Ecol. Resour.">
        <title>The genomes of chicory, endive, great burdock and yacon provide insights into Asteraceae palaeo-polyploidization history and plant inulin production.</title>
        <authorList>
            <person name="Fan W."/>
            <person name="Wang S."/>
            <person name="Wang H."/>
            <person name="Wang A."/>
            <person name="Jiang F."/>
            <person name="Liu H."/>
            <person name="Zhao H."/>
            <person name="Xu D."/>
            <person name="Zhang Y."/>
        </authorList>
    </citation>
    <scope>NUCLEOTIDE SEQUENCE [LARGE SCALE GENOMIC DNA]</scope>
    <source>
        <strain evidence="2">cv. Yunnan</strain>
    </source>
</reference>
<reference evidence="1 2" key="2">
    <citation type="journal article" date="2022" name="Mol. Ecol. Resour.">
        <title>The genomes of chicory, endive, great burdock and yacon provide insights into Asteraceae paleo-polyploidization history and plant inulin production.</title>
        <authorList>
            <person name="Fan W."/>
            <person name="Wang S."/>
            <person name="Wang H."/>
            <person name="Wang A."/>
            <person name="Jiang F."/>
            <person name="Liu H."/>
            <person name="Zhao H."/>
            <person name="Xu D."/>
            <person name="Zhang Y."/>
        </authorList>
    </citation>
    <scope>NUCLEOTIDE SEQUENCE [LARGE SCALE GENOMIC DNA]</scope>
    <source>
        <strain evidence="2">cv. Yunnan</strain>
        <tissue evidence="1">Leaves</tissue>
    </source>
</reference>
<evidence type="ECO:0000313" key="1">
    <source>
        <dbReference type="EMBL" id="KAI3784436.1"/>
    </source>
</evidence>
<proteinExistence type="predicted"/>
<dbReference type="Proteomes" id="UP001056120">
    <property type="component" value="Linkage Group LG14"/>
</dbReference>
<gene>
    <name evidence="1" type="ORF">L1987_43535</name>
</gene>
<accession>A0ACB9GN49</accession>
<comment type="caution">
    <text evidence="1">The sequence shown here is derived from an EMBL/GenBank/DDBJ whole genome shotgun (WGS) entry which is preliminary data.</text>
</comment>